<comment type="subunit">
    <text evidence="7">Part of the 30S ribosomal subunit. Contacts protein S5. The interaction surface between S4 and S5 is involved in control of translational fidelity.</text>
</comment>
<dbReference type="NCBIfam" id="NF003717">
    <property type="entry name" value="PRK05327.1"/>
    <property type="match status" value="1"/>
</dbReference>
<dbReference type="InterPro" id="IPR001912">
    <property type="entry name" value="Ribosomal_uS4_N"/>
</dbReference>
<keyword evidence="5 7" id="KW-0687">Ribonucleoprotein</keyword>
<feature type="domain" description="Small ribosomal subunit protein uS4 N-terminal" evidence="10">
    <location>
        <begin position="3"/>
        <end position="98"/>
    </location>
</feature>
<dbReference type="GO" id="GO:0015935">
    <property type="term" value="C:small ribosomal subunit"/>
    <property type="evidence" value="ECO:0007669"/>
    <property type="project" value="InterPro"/>
</dbReference>
<dbReference type="PANTHER" id="PTHR11831">
    <property type="entry name" value="30S 40S RIBOSOMAL PROTEIN"/>
    <property type="match status" value="1"/>
</dbReference>
<comment type="function">
    <text evidence="7">One of the primary rRNA binding proteins, it binds directly to 16S rRNA where it nucleates assembly of the body of the 30S subunit.</text>
</comment>
<keyword evidence="2 7" id="KW-0699">rRNA-binding</keyword>
<dbReference type="EMBL" id="LN824141">
    <property type="protein sequence ID" value="CEP77515.1"/>
    <property type="molecule type" value="Genomic_DNA"/>
</dbReference>
<dbReference type="STRING" id="1006576.DTL3_0184"/>
<dbReference type="PROSITE" id="PS50889">
    <property type="entry name" value="S4"/>
    <property type="match status" value="1"/>
</dbReference>
<evidence type="ECO:0000313" key="11">
    <source>
        <dbReference type="EMBL" id="CEP77515.1"/>
    </source>
</evidence>
<organism evidence="11 12">
    <name type="scientific">Defluviitoga tunisiensis</name>
    <dbReference type="NCBI Taxonomy" id="1006576"/>
    <lineage>
        <taxon>Bacteria</taxon>
        <taxon>Thermotogati</taxon>
        <taxon>Thermotogota</taxon>
        <taxon>Thermotogae</taxon>
        <taxon>Petrotogales</taxon>
        <taxon>Petrotogaceae</taxon>
        <taxon>Defluviitoga</taxon>
    </lineage>
</organism>
<dbReference type="SMART" id="SM01390">
    <property type="entry name" value="Ribosomal_S4"/>
    <property type="match status" value="1"/>
</dbReference>
<dbReference type="Gene3D" id="1.10.1050.10">
    <property type="entry name" value="Ribosomal Protein S4 Delta 41, Chain A, domain 1"/>
    <property type="match status" value="1"/>
</dbReference>
<dbReference type="CDD" id="cd00165">
    <property type="entry name" value="S4"/>
    <property type="match status" value="1"/>
</dbReference>
<dbReference type="PATRIC" id="fig|1006576.9.peg.179"/>
<evidence type="ECO:0000259" key="9">
    <source>
        <dbReference type="SMART" id="SM00363"/>
    </source>
</evidence>
<dbReference type="InterPro" id="IPR022801">
    <property type="entry name" value="Ribosomal_uS4"/>
</dbReference>
<reference evidence="12" key="1">
    <citation type="submission" date="2014-11" db="EMBL/GenBank/DDBJ databases">
        <authorList>
            <person name="Wibberg D."/>
        </authorList>
    </citation>
    <scope>NUCLEOTIDE SEQUENCE [LARGE SCALE GENOMIC DNA]</scope>
    <source>
        <strain evidence="12">L3</strain>
    </source>
</reference>
<evidence type="ECO:0000256" key="2">
    <source>
        <dbReference type="ARBA" id="ARBA00022730"/>
    </source>
</evidence>
<evidence type="ECO:0000256" key="1">
    <source>
        <dbReference type="ARBA" id="ARBA00007465"/>
    </source>
</evidence>
<evidence type="ECO:0000256" key="6">
    <source>
        <dbReference type="ARBA" id="ARBA00035254"/>
    </source>
</evidence>
<dbReference type="OrthoDB" id="9803672at2"/>
<dbReference type="SUPFAM" id="SSF55174">
    <property type="entry name" value="Alpha-L RNA-binding motif"/>
    <property type="match status" value="1"/>
</dbReference>
<protein>
    <recommendedName>
        <fullName evidence="6 7">Small ribosomal subunit protein uS4</fullName>
    </recommendedName>
</protein>
<evidence type="ECO:0000256" key="3">
    <source>
        <dbReference type="ARBA" id="ARBA00022884"/>
    </source>
</evidence>
<dbReference type="GO" id="GO:0019843">
    <property type="term" value="F:rRNA binding"/>
    <property type="evidence" value="ECO:0007669"/>
    <property type="project" value="UniProtKB-UniRule"/>
</dbReference>
<dbReference type="NCBIfam" id="TIGR01017">
    <property type="entry name" value="rpsD_bact"/>
    <property type="match status" value="1"/>
</dbReference>
<keyword evidence="4 7" id="KW-0689">Ribosomal protein</keyword>
<comment type="similarity">
    <text evidence="1 7">Belongs to the universal ribosomal protein uS4 family.</text>
</comment>
<keyword evidence="12" id="KW-1185">Reference proteome</keyword>
<dbReference type="Pfam" id="PF00163">
    <property type="entry name" value="Ribosomal_S4"/>
    <property type="match status" value="1"/>
</dbReference>
<evidence type="ECO:0000256" key="7">
    <source>
        <dbReference type="HAMAP-Rule" id="MF_01306"/>
    </source>
</evidence>
<dbReference type="KEGG" id="dtn:DTL3_0184"/>
<keyword evidence="3 7" id="KW-0694">RNA-binding</keyword>
<dbReference type="SMART" id="SM00363">
    <property type="entry name" value="S4"/>
    <property type="match status" value="1"/>
</dbReference>
<dbReference type="InterPro" id="IPR036986">
    <property type="entry name" value="S4_RNA-bd_sf"/>
</dbReference>
<evidence type="ECO:0000256" key="5">
    <source>
        <dbReference type="ARBA" id="ARBA00023274"/>
    </source>
</evidence>
<dbReference type="FunFam" id="3.10.290.10:FF:000001">
    <property type="entry name" value="30S ribosomal protein S4"/>
    <property type="match status" value="1"/>
</dbReference>
<evidence type="ECO:0000259" key="10">
    <source>
        <dbReference type="SMART" id="SM01390"/>
    </source>
</evidence>
<gene>
    <name evidence="7 11" type="primary">rpsD</name>
    <name evidence="11" type="ORF">DTL3_0184</name>
</gene>
<dbReference type="HAMAP" id="MF_01306_B">
    <property type="entry name" value="Ribosomal_uS4_B"/>
    <property type="match status" value="1"/>
</dbReference>
<dbReference type="Pfam" id="PF01479">
    <property type="entry name" value="S4"/>
    <property type="match status" value="1"/>
</dbReference>
<feature type="domain" description="RNA-binding S4" evidence="9">
    <location>
        <begin position="99"/>
        <end position="163"/>
    </location>
</feature>
<dbReference type="HOGENOM" id="CLU_092403_0_0_0"/>
<dbReference type="InterPro" id="IPR005709">
    <property type="entry name" value="Ribosomal_uS4_bac-type"/>
</dbReference>
<dbReference type="GO" id="GO:0006412">
    <property type="term" value="P:translation"/>
    <property type="evidence" value="ECO:0007669"/>
    <property type="project" value="UniProtKB-UniRule"/>
</dbReference>
<evidence type="ECO:0000256" key="8">
    <source>
        <dbReference type="SAM" id="MobiDB-lite"/>
    </source>
</evidence>
<name>A0A0C7NZS2_DEFTU</name>
<comment type="function">
    <text evidence="7">With S5 and S12 plays an important role in translational accuracy.</text>
</comment>
<dbReference type="GO" id="GO:0042274">
    <property type="term" value="P:ribosomal small subunit biogenesis"/>
    <property type="evidence" value="ECO:0007669"/>
    <property type="project" value="TreeGrafter"/>
</dbReference>
<dbReference type="FunFam" id="1.10.1050.10:FF:000001">
    <property type="entry name" value="30S ribosomal protein S4"/>
    <property type="match status" value="1"/>
</dbReference>
<dbReference type="AlphaFoldDB" id="A0A0C7NZS2"/>
<dbReference type="PANTHER" id="PTHR11831:SF4">
    <property type="entry name" value="SMALL RIBOSOMAL SUBUNIT PROTEIN US4M"/>
    <property type="match status" value="1"/>
</dbReference>
<dbReference type="Proteomes" id="UP000032809">
    <property type="component" value="Chromosome I"/>
</dbReference>
<feature type="region of interest" description="Disordered" evidence="8">
    <location>
        <begin position="28"/>
        <end position="49"/>
    </location>
</feature>
<dbReference type="RefSeq" id="WP_045087127.1">
    <property type="nucleotide sequence ID" value="NZ_LN824141.1"/>
</dbReference>
<evidence type="ECO:0000313" key="12">
    <source>
        <dbReference type="Proteomes" id="UP000032809"/>
    </source>
</evidence>
<dbReference type="InterPro" id="IPR002942">
    <property type="entry name" value="S4_RNA-bd"/>
</dbReference>
<sequence length="211" mass="24715">MARYIGPVEKLSRRENINLYLKGKRSYTEKSSLRKRNFAPGQHGRQPKKLTQYGMQLRSKQALKRMYGLMERQFRNTFEEAERSRSGETGELLMQLLERRLDSVVFQMGFAPNRRTSRQMITHGHVLVNGKKVDIPSYRVKEGDVIQIKERSKNIQQVKDGLELVQEGYRNIPSWVTVDLENLRGTFDRIPKIEEMDVPVDLTNIIELYSK</sequence>
<accession>A0A0C7NZS2</accession>
<evidence type="ECO:0000256" key="4">
    <source>
        <dbReference type="ARBA" id="ARBA00022980"/>
    </source>
</evidence>
<proteinExistence type="inferred from homology"/>
<dbReference type="Gene3D" id="3.10.290.10">
    <property type="entry name" value="RNA-binding S4 domain"/>
    <property type="match status" value="1"/>
</dbReference>
<dbReference type="GO" id="GO:0003735">
    <property type="term" value="F:structural constituent of ribosome"/>
    <property type="evidence" value="ECO:0007669"/>
    <property type="project" value="InterPro"/>
</dbReference>